<name>A0AAV5AXD2_9FLAO</name>
<organism evidence="2 4">
    <name type="scientific">Capnocytophaga catalasegens</name>
    <dbReference type="NCBI Taxonomy" id="1004260"/>
    <lineage>
        <taxon>Bacteria</taxon>
        <taxon>Pseudomonadati</taxon>
        <taxon>Bacteroidota</taxon>
        <taxon>Flavobacteriia</taxon>
        <taxon>Flavobacteriales</taxon>
        <taxon>Flavobacteriaceae</taxon>
        <taxon>Capnocytophaga</taxon>
    </lineage>
</organism>
<keyword evidence="2" id="KW-0489">Methyltransferase</keyword>
<dbReference type="Gene3D" id="3.40.50.150">
    <property type="entry name" value="Vaccinia Virus protein VP39"/>
    <property type="match status" value="1"/>
</dbReference>
<proteinExistence type="predicted"/>
<dbReference type="Pfam" id="PF08241">
    <property type="entry name" value="Methyltransf_11"/>
    <property type="match status" value="1"/>
</dbReference>
<dbReference type="CDD" id="cd02440">
    <property type="entry name" value="AdoMet_MTases"/>
    <property type="match status" value="1"/>
</dbReference>
<protein>
    <submittedName>
        <fullName evidence="2">SAM-dependent methyltransferase</fullName>
    </submittedName>
</protein>
<dbReference type="AlphaFoldDB" id="A0AAV5AXD2"/>
<evidence type="ECO:0000313" key="2">
    <source>
        <dbReference type="EMBL" id="GJM50566.1"/>
    </source>
</evidence>
<evidence type="ECO:0000313" key="5">
    <source>
        <dbReference type="Proteomes" id="UP001208692"/>
    </source>
</evidence>
<comment type="caution">
    <text evidence="2">The sequence shown here is derived from an EMBL/GenBank/DDBJ whole genome shotgun (WGS) entry which is preliminary data.</text>
</comment>
<dbReference type="Proteomes" id="UP001207736">
    <property type="component" value="Unassembled WGS sequence"/>
</dbReference>
<evidence type="ECO:0000313" key="3">
    <source>
        <dbReference type="EMBL" id="GJM53603.1"/>
    </source>
</evidence>
<evidence type="ECO:0000259" key="1">
    <source>
        <dbReference type="Pfam" id="PF08241"/>
    </source>
</evidence>
<dbReference type="SUPFAM" id="SSF53335">
    <property type="entry name" value="S-adenosyl-L-methionine-dependent methyltransferases"/>
    <property type="match status" value="1"/>
</dbReference>
<dbReference type="EMBL" id="BQKB01000042">
    <property type="protein sequence ID" value="GJM53603.1"/>
    <property type="molecule type" value="Genomic_DNA"/>
</dbReference>
<gene>
    <name evidence="2" type="ORF">RCZ15_15390</name>
    <name evidence="3" type="ORF">RCZ16_19190</name>
</gene>
<dbReference type="Proteomes" id="UP001208692">
    <property type="component" value="Unassembled WGS sequence"/>
</dbReference>
<keyword evidence="5" id="KW-1185">Reference proteome</keyword>
<sequence>MGKEQATKELARQLKNPEGKNGIEVAQMMSETNQNMIFHSIKQLDIQPKNKILEIGYANANHIDFIFKQNQTIVYYGLEISPLMCQQASNFWEKFSQKQNLSFGLYDGQRIPFKNLFFNKIFSVNTIYFWENPAEFLSEIYRVLQPNGLVCITFIEEEFLKKMPFSKYGFTFYDNQKVMQLARKVSFHIENKVSELEFVKSKKGQIFQRKFTTITLKK</sequence>
<feature type="domain" description="Methyltransferase type 11" evidence="1">
    <location>
        <begin position="53"/>
        <end position="152"/>
    </location>
</feature>
<evidence type="ECO:0000313" key="4">
    <source>
        <dbReference type="Proteomes" id="UP001207736"/>
    </source>
</evidence>
<dbReference type="GO" id="GO:0032259">
    <property type="term" value="P:methylation"/>
    <property type="evidence" value="ECO:0007669"/>
    <property type="project" value="UniProtKB-KW"/>
</dbReference>
<keyword evidence="2" id="KW-0808">Transferase</keyword>
<dbReference type="GO" id="GO:0008757">
    <property type="term" value="F:S-adenosylmethionine-dependent methyltransferase activity"/>
    <property type="evidence" value="ECO:0007669"/>
    <property type="project" value="InterPro"/>
</dbReference>
<dbReference type="InterPro" id="IPR029063">
    <property type="entry name" value="SAM-dependent_MTases_sf"/>
</dbReference>
<dbReference type="EMBL" id="BQKA01000030">
    <property type="protein sequence ID" value="GJM50566.1"/>
    <property type="molecule type" value="Genomic_DNA"/>
</dbReference>
<dbReference type="RefSeq" id="WP_264845675.1">
    <property type="nucleotide sequence ID" value="NZ_BPMA01000014.1"/>
</dbReference>
<reference evidence="2 5" key="1">
    <citation type="submission" date="2021-11" db="EMBL/GenBank/DDBJ databases">
        <title>Draft genome sequence of Capnocytophaga sp. strain KC07075 isolated from cat oral cavity.</title>
        <authorList>
            <person name="Suzuki M."/>
            <person name="Imaoka K."/>
            <person name="Kimura M."/>
            <person name="Morikawa S."/>
            <person name="Maeda K."/>
        </authorList>
    </citation>
    <scope>NUCLEOTIDE SEQUENCE</scope>
    <source>
        <strain evidence="2">KC07075</strain>
        <strain evidence="3 5">KC07079</strain>
    </source>
</reference>
<accession>A0AAV5AXD2</accession>
<dbReference type="InterPro" id="IPR013216">
    <property type="entry name" value="Methyltransf_11"/>
</dbReference>